<name>A0AAE1YA84_9LAMI</name>
<comment type="caution">
    <text evidence="1">The sequence shown here is derived from an EMBL/GenBank/DDBJ whole genome shotgun (WGS) entry which is preliminary data.</text>
</comment>
<organism evidence="1 2">
    <name type="scientific">Sesamum alatum</name>
    <dbReference type="NCBI Taxonomy" id="300844"/>
    <lineage>
        <taxon>Eukaryota</taxon>
        <taxon>Viridiplantae</taxon>
        <taxon>Streptophyta</taxon>
        <taxon>Embryophyta</taxon>
        <taxon>Tracheophyta</taxon>
        <taxon>Spermatophyta</taxon>
        <taxon>Magnoliopsida</taxon>
        <taxon>eudicotyledons</taxon>
        <taxon>Gunneridae</taxon>
        <taxon>Pentapetalae</taxon>
        <taxon>asterids</taxon>
        <taxon>lamiids</taxon>
        <taxon>Lamiales</taxon>
        <taxon>Pedaliaceae</taxon>
        <taxon>Sesamum</taxon>
    </lineage>
</organism>
<reference evidence="1" key="2">
    <citation type="journal article" date="2024" name="Plant">
        <title>Genomic evolution and insights into agronomic trait innovations of Sesamum species.</title>
        <authorList>
            <person name="Miao H."/>
            <person name="Wang L."/>
            <person name="Qu L."/>
            <person name="Liu H."/>
            <person name="Sun Y."/>
            <person name="Le M."/>
            <person name="Wang Q."/>
            <person name="Wei S."/>
            <person name="Zheng Y."/>
            <person name="Lin W."/>
            <person name="Duan Y."/>
            <person name="Cao H."/>
            <person name="Xiong S."/>
            <person name="Wang X."/>
            <person name="Wei L."/>
            <person name="Li C."/>
            <person name="Ma Q."/>
            <person name="Ju M."/>
            <person name="Zhao R."/>
            <person name="Li G."/>
            <person name="Mu C."/>
            <person name="Tian Q."/>
            <person name="Mei H."/>
            <person name="Zhang T."/>
            <person name="Gao T."/>
            <person name="Zhang H."/>
        </authorList>
    </citation>
    <scope>NUCLEOTIDE SEQUENCE</scope>
    <source>
        <strain evidence="1">3651</strain>
    </source>
</reference>
<keyword evidence="2" id="KW-1185">Reference proteome</keyword>
<evidence type="ECO:0000313" key="2">
    <source>
        <dbReference type="Proteomes" id="UP001293254"/>
    </source>
</evidence>
<evidence type="ECO:0000313" key="1">
    <source>
        <dbReference type="EMBL" id="KAK4426488.1"/>
    </source>
</evidence>
<reference evidence="1" key="1">
    <citation type="submission" date="2020-06" db="EMBL/GenBank/DDBJ databases">
        <authorList>
            <person name="Li T."/>
            <person name="Hu X."/>
            <person name="Zhang T."/>
            <person name="Song X."/>
            <person name="Zhang H."/>
            <person name="Dai N."/>
            <person name="Sheng W."/>
            <person name="Hou X."/>
            <person name="Wei L."/>
        </authorList>
    </citation>
    <scope>NUCLEOTIDE SEQUENCE</scope>
    <source>
        <strain evidence="1">3651</strain>
        <tissue evidence="1">Leaf</tissue>
    </source>
</reference>
<dbReference type="AlphaFoldDB" id="A0AAE1YA84"/>
<gene>
    <name evidence="1" type="ORF">Salat_1417400</name>
</gene>
<sequence>MPHFDAIAKDEACWEAEQEQQNIAECKRKFSSSGGEVTQPRKGKEAKVIDEAKKKLRENAIQKNSRWMYDVGIPFNAVNYDILGPAIEAIGQYGSGMKPPSYYEVRVKYLENELEHTNNVLKSWKD</sequence>
<proteinExistence type="predicted"/>
<dbReference type="Proteomes" id="UP001293254">
    <property type="component" value="Unassembled WGS sequence"/>
</dbReference>
<dbReference type="EMBL" id="JACGWO010000005">
    <property type="protein sequence ID" value="KAK4426488.1"/>
    <property type="molecule type" value="Genomic_DNA"/>
</dbReference>
<accession>A0AAE1YA84</accession>
<protein>
    <submittedName>
        <fullName evidence="1">Uncharacterized protein</fullName>
    </submittedName>
</protein>